<dbReference type="InterPro" id="IPR002018">
    <property type="entry name" value="CarbesteraseB"/>
</dbReference>
<dbReference type="InterPro" id="IPR000997">
    <property type="entry name" value="Cholinesterase"/>
</dbReference>
<dbReference type="PROSITE" id="PS00941">
    <property type="entry name" value="CARBOXYLESTERASE_B_2"/>
    <property type="match status" value="1"/>
</dbReference>
<evidence type="ECO:0000256" key="6">
    <source>
        <dbReference type="SAM" id="MobiDB-lite"/>
    </source>
</evidence>
<proteinExistence type="inferred from homology"/>
<dbReference type="InterPro" id="IPR050654">
    <property type="entry name" value="AChE-related_enzymes"/>
</dbReference>
<dbReference type="InterPro" id="IPR019819">
    <property type="entry name" value="Carboxylesterase_B_CS"/>
</dbReference>
<dbReference type="InterPro" id="IPR019826">
    <property type="entry name" value="Carboxylesterase_B_AS"/>
</dbReference>
<reference evidence="8" key="1">
    <citation type="journal article" date="2020" name="Stud. Mycol.">
        <title>101 Dothideomycetes genomes: a test case for predicting lifestyles and emergence of pathogens.</title>
        <authorList>
            <person name="Haridas S."/>
            <person name="Albert R."/>
            <person name="Binder M."/>
            <person name="Bloem J."/>
            <person name="Labutti K."/>
            <person name="Salamov A."/>
            <person name="Andreopoulos B."/>
            <person name="Baker S."/>
            <person name="Barry K."/>
            <person name="Bills G."/>
            <person name="Bluhm B."/>
            <person name="Cannon C."/>
            <person name="Castanera R."/>
            <person name="Culley D."/>
            <person name="Daum C."/>
            <person name="Ezra D."/>
            <person name="Gonzalez J."/>
            <person name="Henrissat B."/>
            <person name="Kuo A."/>
            <person name="Liang C."/>
            <person name="Lipzen A."/>
            <person name="Lutzoni F."/>
            <person name="Magnuson J."/>
            <person name="Mondo S."/>
            <person name="Nolan M."/>
            <person name="Ohm R."/>
            <person name="Pangilinan J."/>
            <person name="Park H.-J."/>
            <person name="Ramirez L."/>
            <person name="Alfaro M."/>
            <person name="Sun H."/>
            <person name="Tritt A."/>
            <person name="Yoshinaga Y."/>
            <person name="Zwiers L.-H."/>
            <person name="Turgeon B."/>
            <person name="Goodwin S."/>
            <person name="Spatafora J."/>
            <person name="Crous P."/>
            <person name="Grigoriev I."/>
        </authorList>
    </citation>
    <scope>NUCLEOTIDE SEQUENCE</scope>
    <source>
        <strain evidence="8">CBS 262.69</strain>
    </source>
</reference>
<sequence length="532" mass="57487">MHHTAPLLAALLVASVSAQLPGLPRRGSPTVSLDSGSIAGTTTTVPKGSATVDVEKYLGVPFAAPPERFRAPKEPRRWRGTRDAKAYKPACIQQFVSGPNREFTMSVFNNPAPPESEDCLYLNVYAPANRMRNGRGRAVLFWIYGGGLQFGSASMPGYDGSYLAANQDVVVVTANYRTNLFGFPASPQMKPTDRNLGFLDQRLALDWVQRNIDGFGGDPRKVTLFGESAGAVSIDALLTSYNATSRPPFHAAILQSGQISVKRRNTNPAQAFENWALLSAAVGCMGNRTLTCMERVSAGKLKMVGETNNLNFNPVTDGVTLVNNPASRRIAGQIPRIPVLIGSNAGEGRVFVKGATNITQYIAQTFPGQPERSKAVAKEYAVGKDGLKTPYDSIAQIMTDVQFGCPVGRFVSDSLAGRYPVWRYYYNATFPNLEKFPNAGAFHSAEIDLIFGTYGKRLAGPESALPSTPQENALSAYIQKSWANFAKNPLDGPGWLAAGTASADVLEFGSAEAKLIRASDIDSRCWLYNSLY</sequence>
<feature type="active site" description="Charge relay system" evidence="4">
    <location>
        <position position="347"/>
    </location>
</feature>
<keyword evidence="3" id="KW-1015">Disulfide bond</keyword>
<evidence type="ECO:0000256" key="5">
    <source>
        <dbReference type="RuleBase" id="RU361235"/>
    </source>
</evidence>
<dbReference type="PANTHER" id="PTHR43918">
    <property type="entry name" value="ACETYLCHOLINESTERASE"/>
    <property type="match status" value="1"/>
</dbReference>
<dbReference type="PROSITE" id="PS00122">
    <property type="entry name" value="CARBOXYLESTERASE_B_1"/>
    <property type="match status" value="1"/>
</dbReference>
<dbReference type="OrthoDB" id="408631at2759"/>
<feature type="domain" description="Carboxylesterase type B" evidence="7">
    <location>
        <begin position="28"/>
        <end position="488"/>
    </location>
</feature>
<feature type="active site" description="Acyl-ester intermediate" evidence="4">
    <location>
        <position position="228"/>
    </location>
</feature>
<evidence type="ECO:0000256" key="3">
    <source>
        <dbReference type="ARBA" id="ARBA00023157"/>
    </source>
</evidence>
<gene>
    <name evidence="8" type="ORF">EJ06DRAFT_533890</name>
</gene>
<dbReference type="AlphaFoldDB" id="A0A6G1HLI3"/>
<evidence type="ECO:0000259" key="7">
    <source>
        <dbReference type="Pfam" id="PF00135"/>
    </source>
</evidence>
<feature type="signal peptide" evidence="5">
    <location>
        <begin position="1"/>
        <end position="18"/>
    </location>
</feature>
<accession>A0A6G1HLI3</accession>
<keyword evidence="9" id="KW-1185">Reference proteome</keyword>
<evidence type="ECO:0000256" key="1">
    <source>
        <dbReference type="ARBA" id="ARBA00005964"/>
    </source>
</evidence>
<dbReference type="EC" id="3.1.1.-" evidence="5"/>
<keyword evidence="5" id="KW-0732">Signal</keyword>
<dbReference type="PRINTS" id="PR00878">
    <property type="entry name" value="CHOLNESTRASE"/>
</dbReference>
<protein>
    <recommendedName>
        <fullName evidence="5">Carboxylic ester hydrolase</fullName>
        <ecNumber evidence="5">3.1.1.-</ecNumber>
    </recommendedName>
</protein>
<feature type="region of interest" description="Disordered" evidence="6">
    <location>
        <begin position="24"/>
        <end position="44"/>
    </location>
</feature>
<name>A0A6G1HLI3_9PEZI</name>
<evidence type="ECO:0000256" key="2">
    <source>
        <dbReference type="ARBA" id="ARBA00022801"/>
    </source>
</evidence>
<evidence type="ECO:0000256" key="4">
    <source>
        <dbReference type="PIRSR" id="PIRSR600997-1"/>
    </source>
</evidence>
<dbReference type="EMBL" id="ML996706">
    <property type="protein sequence ID" value="KAF2396625.1"/>
    <property type="molecule type" value="Genomic_DNA"/>
</dbReference>
<feature type="active site" description="Charge relay system" evidence="4">
    <location>
        <position position="443"/>
    </location>
</feature>
<evidence type="ECO:0000313" key="9">
    <source>
        <dbReference type="Proteomes" id="UP000799640"/>
    </source>
</evidence>
<organism evidence="8 9">
    <name type="scientific">Trichodelitschia bisporula</name>
    <dbReference type="NCBI Taxonomy" id="703511"/>
    <lineage>
        <taxon>Eukaryota</taxon>
        <taxon>Fungi</taxon>
        <taxon>Dikarya</taxon>
        <taxon>Ascomycota</taxon>
        <taxon>Pezizomycotina</taxon>
        <taxon>Dothideomycetes</taxon>
        <taxon>Dothideomycetes incertae sedis</taxon>
        <taxon>Phaeotrichales</taxon>
        <taxon>Phaeotrichaceae</taxon>
        <taxon>Trichodelitschia</taxon>
    </lineage>
</organism>
<dbReference type="Proteomes" id="UP000799640">
    <property type="component" value="Unassembled WGS sequence"/>
</dbReference>
<dbReference type="GO" id="GO:0004104">
    <property type="term" value="F:cholinesterase activity"/>
    <property type="evidence" value="ECO:0007669"/>
    <property type="project" value="InterPro"/>
</dbReference>
<comment type="similarity">
    <text evidence="1 5">Belongs to the type-B carboxylesterase/lipase family.</text>
</comment>
<dbReference type="Pfam" id="PF00135">
    <property type="entry name" value="COesterase"/>
    <property type="match status" value="1"/>
</dbReference>
<feature type="chain" id="PRO_5026376759" description="Carboxylic ester hydrolase" evidence="5">
    <location>
        <begin position="19"/>
        <end position="532"/>
    </location>
</feature>
<evidence type="ECO:0000313" key="8">
    <source>
        <dbReference type="EMBL" id="KAF2396625.1"/>
    </source>
</evidence>
<feature type="compositionally biased region" description="Polar residues" evidence="6">
    <location>
        <begin position="29"/>
        <end position="44"/>
    </location>
</feature>
<dbReference type="SUPFAM" id="SSF53474">
    <property type="entry name" value="alpha/beta-Hydrolases"/>
    <property type="match status" value="1"/>
</dbReference>
<dbReference type="InterPro" id="IPR029058">
    <property type="entry name" value="AB_hydrolase_fold"/>
</dbReference>
<dbReference type="PANTHER" id="PTHR43918:SF4">
    <property type="entry name" value="CARBOXYLIC ESTER HYDROLASE"/>
    <property type="match status" value="1"/>
</dbReference>
<dbReference type="Gene3D" id="3.40.50.1820">
    <property type="entry name" value="alpha/beta hydrolase"/>
    <property type="match status" value="1"/>
</dbReference>
<keyword evidence="2 5" id="KW-0378">Hydrolase</keyword>